<feature type="transmembrane region" description="Helical" evidence="10">
    <location>
        <begin position="37"/>
        <end position="60"/>
    </location>
</feature>
<dbReference type="GO" id="GO:0009922">
    <property type="term" value="F:fatty acid elongase activity"/>
    <property type="evidence" value="ECO:0007669"/>
    <property type="project" value="UniProtKB-EC"/>
</dbReference>
<evidence type="ECO:0000256" key="1">
    <source>
        <dbReference type="ARBA" id="ARBA00004141"/>
    </source>
</evidence>
<comment type="catalytic activity">
    <reaction evidence="10">
        <text>a very-long-chain acyl-CoA + malonyl-CoA + H(+) = a very-long-chain 3-oxoacyl-CoA + CO2 + CoA</text>
        <dbReference type="Rhea" id="RHEA:32727"/>
        <dbReference type="ChEBI" id="CHEBI:15378"/>
        <dbReference type="ChEBI" id="CHEBI:16526"/>
        <dbReference type="ChEBI" id="CHEBI:57287"/>
        <dbReference type="ChEBI" id="CHEBI:57384"/>
        <dbReference type="ChEBI" id="CHEBI:90725"/>
        <dbReference type="ChEBI" id="CHEBI:90736"/>
        <dbReference type="EC" id="2.3.1.199"/>
    </reaction>
</comment>
<name>A0A336LP93_CULSO</name>
<comment type="subcellular location">
    <subcellularLocation>
        <location evidence="1">Membrane</location>
        <topology evidence="1">Multi-pass membrane protein</topology>
    </subcellularLocation>
</comment>
<feature type="transmembrane region" description="Helical" evidence="10">
    <location>
        <begin position="80"/>
        <end position="99"/>
    </location>
</feature>
<dbReference type="GO" id="GO:0030148">
    <property type="term" value="P:sphingolipid biosynthetic process"/>
    <property type="evidence" value="ECO:0007669"/>
    <property type="project" value="TreeGrafter"/>
</dbReference>
<reference evidence="11" key="1">
    <citation type="submission" date="2018-07" db="EMBL/GenBank/DDBJ databases">
        <authorList>
            <person name="Quirk P.G."/>
            <person name="Krulwich T.A."/>
        </authorList>
    </citation>
    <scope>NUCLEOTIDE SEQUENCE</scope>
</reference>
<dbReference type="GO" id="GO:0034626">
    <property type="term" value="P:fatty acid elongation, polyunsaturated fatty acid"/>
    <property type="evidence" value="ECO:0007669"/>
    <property type="project" value="TreeGrafter"/>
</dbReference>
<dbReference type="GO" id="GO:0034625">
    <property type="term" value="P:fatty acid elongation, monounsaturated fatty acid"/>
    <property type="evidence" value="ECO:0007669"/>
    <property type="project" value="TreeGrafter"/>
</dbReference>
<accession>A0A336LP93</accession>
<feature type="transmembrane region" description="Helical" evidence="10">
    <location>
        <begin position="198"/>
        <end position="219"/>
    </location>
</feature>
<evidence type="ECO:0000256" key="8">
    <source>
        <dbReference type="ARBA" id="ARBA00023136"/>
    </source>
</evidence>
<dbReference type="AlphaFoldDB" id="A0A336LP93"/>
<evidence type="ECO:0000256" key="9">
    <source>
        <dbReference type="ARBA" id="ARBA00023160"/>
    </source>
</evidence>
<keyword evidence="4 10" id="KW-0812">Transmembrane</keyword>
<organism evidence="11">
    <name type="scientific">Culicoides sonorensis</name>
    <name type="common">Biting midge</name>
    <dbReference type="NCBI Taxonomy" id="179676"/>
    <lineage>
        <taxon>Eukaryota</taxon>
        <taxon>Metazoa</taxon>
        <taxon>Ecdysozoa</taxon>
        <taxon>Arthropoda</taxon>
        <taxon>Hexapoda</taxon>
        <taxon>Insecta</taxon>
        <taxon>Pterygota</taxon>
        <taxon>Neoptera</taxon>
        <taxon>Endopterygota</taxon>
        <taxon>Diptera</taxon>
        <taxon>Nematocera</taxon>
        <taxon>Chironomoidea</taxon>
        <taxon>Ceratopogonidae</taxon>
        <taxon>Ceratopogoninae</taxon>
        <taxon>Culicoides</taxon>
        <taxon>Monoculicoides</taxon>
    </lineage>
</organism>
<evidence type="ECO:0000256" key="3">
    <source>
        <dbReference type="ARBA" id="ARBA00022679"/>
    </source>
</evidence>
<dbReference type="GO" id="GO:0005789">
    <property type="term" value="C:endoplasmic reticulum membrane"/>
    <property type="evidence" value="ECO:0007669"/>
    <property type="project" value="TreeGrafter"/>
</dbReference>
<evidence type="ECO:0000256" key="5">
    <source>
        <dbReference type="ARBA" id="ARBA00022832"/>
    </source>
</evidence>
<dbReference type="GO" id="GO:0019367">
    <property type="term" value="P:fatty acid elongation, saturated fatty acid"/>
    <property type="evidence" value="ECO:0007669"/>
    <property type="project" value="TreeGrafter"/>
</dbReference>
<keyword evidence="5 10" id="KW-0276">Fatty acid metabolism</keyword>
<dbReference type="OMA" id="FLFMFGR"/>
<keyword evidence="6 10" id="KW-1133">Transmembrane helix</keyword>
<protein>
    <recommendedName>
        <fullName evidence="10">Elongation of very long chain fatty acids protein</fullName>
        <ecNumber evidence="10">2.3.1.199</ecNumber>
    </recommendedName>
    <alternativeName>
        <fullName evidence="10">Very-long-chain 3-oxoacyl-CoA synthase</fullName>
    </alternativeName>
</protein>
<dbReference type="EC" id="2.3.1.199" evidence="10"/>
<evidence type="ECO:0000256" key="4">
    <source>
        <dbReference type="ARBA" id="ARBA00022692"/>
    </source>
</evidence>
<feature type="transmembrane region" description="Helical" evidence="10">
    <location>
        <begin position="134"/>
        <end position="157"/>
    </location>
</feature>
<dbReference type="PANTHER" id="PTHR11157:SF12">
    <property type="entry name" value="ELONGATION OF VERY LONG CHAIN FATTY ACIDS PROTEIN 4"/>
    <property type="match status" value="1"/>
</dbReference>
<evidence type="ECO:0000256" key="10">
    <source>
        <dbReference type="RuleBase" id="RU361115"/>
    </source>
</evidence>
<keyword evidence="8 10" id="KW-0472">Membrane</keyword>
<dbReference type="Pfam" id="PF01151">
    <property type="entry name" value="ELO"/>
    <property type="match status" value="1"/>
</dbReference>
<gene>
    <name evidence="11" type="primary">CSON015601</name>
</gene>
<keyword evidence="3 10" id="KW-0808">Transferase</keyword>
<evidence type="ECO:0000256" key="7">
    <source>
        <dbReference type="ARBA" id="ARBA00023098"/>
    </source>
</evidence>
<sequence length="245" mass="29239">MMSGALNATKDVVQAVQSAYDYYLWTLTLSDKRTQGWLFVDSPGPVFALIYLYLLIVYFGPKWMKDSIIVTYVNRITRAVWWYFFSKLLEFTDTFFFILRKKHDQLSFLHIYHHSTMFFFWWIGIKWVPTGTTFLPAMANSLIHVLMYTYYGMSVLGPKVTKYLWWKKYLTIIQMIQFTTALALGINGIFIGCDFPLWMHYTLILYMISFIVLFGKFYVKAYIQKYKDYREMCQQRALNENIKSD</sequence>
<evidence type="ECO:0000256" key="6">
    <source>
        <dbReference type="ARBA" id="ARBA00022989"/>
    </source>
</evidence>
<feature type="transmembrane region" description="Helical" evidence="10">
    <location>
        <begin position="111"/>
        <end position="128"/>
    </location>
</feature>
<dbReference type="PANTHER" id="PTHR11157">
    <property type="entry name" value="FATTY ACID ACYL TRANSFERASE-RELATED"/>
    <property type="match status" value="1"/>
</dbReference>
<keyword evidence="9 10" id="KW-0275">Fatty acid biosynthesis</keyword>
<keyword evidence="7 10" id="KW-0443">Lipid metabolism</keyword>
<dbReference type="InterPro" id="IPR002076">
    <property type="entry name" value="ELO_fam"/>
</dbReference>
<feature type="transmembrane region" description="Helical" evidence="10">
    <location>
        <begin position="169"/>
        <end position="192"/>
    </location>
</feature>
<dbReference type="VEuPathDB" id="VectorBase:CSON015601"/>
<proteinExistence type="inferred from homology"/>
<dbReference type="GO" id="GO:0042761">
    <property type="term" value="P:very long-chain fatty acid biosynthetic process"/>
    <property type="evidence" value="ECO:0007669"/>
    <property type="project" value="TreeGrafter"/>
</dbReference>
<evidence type="ECO:0000256" key="2">
    <source>
        <dbReference type="ARBA" id="ARBA00022516"/>
    </source>
</evidence>
<comment type="similarity">
    <text evidence="10">Belongs to the ELO family.</text>
</comment>
<dbReference type="EMBL" id="UFQT01000099">
    <property type="protein sequence ID" value="SSX19892.1"/>
    <property type="molecule type" value="Genomic_DNA"/>
</dbReference>
<evidence type="ECO:0000313" key="11">
    <source>
        <dbReference type="EMBL" id="SSX19892.1"/>
    </source>
</evidence>
<keyword evidence="2 10" id="KW-0444">Lipid biosynthesis</keyword>